<accession>G8JPS6</accession>
<dbReference type="HOGENOM" id="CLU_068300_0_0_1"/>
<dbReference type="GO" id="GO:0006974">
    <property type="term" value="P:DNA damage response"/>
    <property type="evidence" value="ECO:0007669"/>
    <property type="project" value="UniProtKB-KW"/>
</dbReference>
<dbReference type="GO" id="GO:0031297">
    <property type="term" value="P:replication fork processing"/>
    <property type="evidence" value="ECO:0007669"/>
    <property type="project" value="UniProtKB-UniRule"/>
</dbReference>
<keyword evidence="4 8" id="KW-0227">DNA damage</keyword>
<dbReference type="Proteomes" id="UP000006790">
    <property type="component" value="Chromosome 2"/>
</dbReference>
<dbReference type="GO" id="GO:0031298">
    <property type="term" value="C:replication fork protection complex"/>
    <property type="evidence" value="ECO:0007669"/>
    <property type="project" value="TreeGrafter"/>
</dbReference>
<feature type="region of interest" description="Disordered" evidence="9">
    <location>
        <begin position="188"/>
        <end position="227"/>
    </location>
</feature>
<dbReference type="RefSeq" id="XP_003644848.1">
    <property type="nucleotide sequence ID" value="XM_003644800.1"/>
</dbReference>
<evidence type="ECO:0000256" key="1">
    <source>
        <dbReference type="ARBA" id="ARBA00004123"/>
    </source>
</evidence>
<reference evidence="12" key="1">
    <citation type="journal article" date="2012" name="G3 (Bethesda)">
        <title>Pichia sorbitophila, an interspecies yeast hybrid reveals early steps of genome resolution following polyploidization.</title>
        <authorList>
            <person name="Leh Louis V."/>
            <person name="Despons L."/>
            <person name="Friedrich A."/>
            <person name="Martin T."/>
            <person name="Durrens P."/>
            <person name="Casaregola S."/>
            <person name="Neuveglise C."/>
            <person name="Fairhead C."/>
            <person name="Marck C."/>
            <person name="Cruz J.A."/>
            <person name="Straub M.L."/>
            <person name="Kugler V."/>
            <person name="Sacerdot C."/>
            <person name="Uzunov Z."/>
            <person name="Thierry A."/>
            <person name="Weiss S."/>
            <person name="Bleykasten C."/>
            <person name="De Montigny J."/>
            <person name="Jacques N."/>
            <person name="Jung P."/>
            <person name="Lemaire M."/>
            <person name="Mallet S."/>
            <person name="Morel G."/>
            <person name="Richard G.F."/>
            <person name="Sarkar A."/>
            <person name="Savel G."/>
            <person name="Schacherer J."/>
            <person name="Seret M.L."/>
            <person name="Talla E."/>
            <person name="Samson G."/>
            <person name="Jubin C."/>
            <person name="Poulain J."/>
            <person name="Vacherie B."/>
            <person name="Barbe V."/>
            <person name="Pelletier E."/>
            <person name="Sherman D.J."/>
            <person name="Westhof E."/>
            <person name="Weissenbach J."/>
            <person name="Baret P.V."/>
            <person name="Wincker P."/>
            <person name="Gaillardin C."/>
            <person name="Dujon B."/>
            <person name="Souciet J.L."/>
        </authorList>
    </citation>
    <scope>NUCLEOTIDE SEQUENCE [LARGE SCALE GENOMIC DNA]</scope>
    <source>
        <strain evidence="12">CBS 270.75 / DBVPG 7215 / KCTC 17166 / NRRL Y-17582</strain>
    </source>
</reference>
<evidence type="ECO:0000256" key="4">
    <source>
        <dbReference type="ARBA" id="ARBA00022763"/>
    </source>
</evidence>
<dbReference type="PANTHER" id="PTHR13220">
    <property type="entry name" value="TIMELESS INTERACTING-RELATED"/>
    <property type="match status" value="1"/>
</dbReference>
<feature type="domain" description="Chromosome segregation in meiosis protein 3" evidence="10">
    <location>
        <begin position="53"/>
        <end position="136"/>
    </location>
</feature>
<comment type="similarity">
    <text evidence="2 8">Belongs to the CSM3 family.</text>
</comment>
<dbReference type="InParanoid" id="G8JPS6"/>
<comment type="function">
    <text evidence="8">Plays an important role in the control of DNA replication and the maintenance of replication fork stability.</text>
</comment>
<sequence length="266" mass="29152">MDSAGHVGEHGDVDGQSGSGAGAVADASDILEGGVMDADPTTIEIKRSRTVVKLHYERLVSSKGLPYLLKNGPKYGRISKRRDTYQNLCHLLQFYQLWAHELYPKAKFKDFVSVCDRLGKTDKLLRQYRMELIREELDRFSGGGGVRSVGMDVDGDEDNDELYTNSHVGGLKQVSGPSTFGDIEVPEGLHEGCSGRPVEGLSKGSSDSLTADTPSTAATTVSSQVNQEEELLLRELQDVEQEMGYSGEEYEDEDQLAILREMEQGG</sequence>
<evidence type="ECO:0000256" key="9">
    <source>
        <dbReference type="SAM" id="MobiDB-lite"/>
    </source>
</evidence>
<dbReference type="STRING" id="931890.G8JPS6"/>
<gene>
    <name evidence="11" type="ordered locus">Ecym_2288</name>
</gene>
<keyword evidence="6 8" id="KW-0539">Nucleus</keyword>
<dbReference type="OrthoDB" id="437078at2759"/>
<evidence type="ECO:0000313" key="11">
    <source>
        <dbReference type="EMBL" id="AET38031.1"/>
    </source>
</evidence>
<dbReference type="AlphaFoldDB" id="G8JPS6"/>
<comment type="subunit">
    <text evidence="3">Component of the fork protection complex (FPC) consisting of TOF1 and CSM3.</text>
</comment>
<evidence type="ECO:0000256" key="7">
    <source>
        <dbReference type="ARBA" id="ARBA00023306"/>
    </source>
</evidence>
<evidence type="ECO:0000256" key="6">
    <source>
        <dbReference type="ARBA" id="ARBA00023242"/>
    </source>
</evidence>
<proteinExistence type="inferred from homology"/>
<dbReference type="GO" id="GO:0000076">
    <property type="term" value="P:DNA replication checkpoint signaling"/>
    <property type="evidence" value="ECO:0007669"/>
    <property type="project" value="UniProtKB-UniRule"/>
</dbReference>
<dbReference type="EMBL" id="CP002498">
    <property type="protein sequence ID" value="AET38031.1"/>
    <property type="molecule type" value="Genomic_DNA"/>
</dbReference>
<evidence type="ECO:0000256" key="5">
    <source>
        <dbReference type="ARBA" id="ARBA00022880"/>
    </source>
</evidence>
<dbReference type="GeneID" id="11470593"/>
<dbReference type="PANTHER" id="PTHR13220:SF11">
    <property type="entry name" value="TIMELESS-INTERACTING PROTEIN"/>
    <property type="match status" value="1"/>
</dbReference>
<keyword evidence="7 8" id="KW-0131">Cell cycle</keyword>
<comment type="subcellular location">
    <subcellularLocation>
        <location evidence="1 8">Nucleus</location>
    </subcellularLocation>
</comment>
<dbReference type="InterPro" id="IPR012923">
    <property type="entry name" value="Csm3"/>
</dbReference>
<dbReference type="GO" id="GO:0003677">
    <property type="term" value="F:DNA binding"/>
    <property type="evidence" value="ECO:0007669"/>
    <property type="project" value="TreeGrafter"/>
</dbReference>
<feature type="region of interest" description="Disordered" evidence="9">
    <location>
        <begin position="1"/>
        <end position="21"/>
    </location>
</feature>
<dbReference type="InterPro" id="IPR040038">
    <property type="entry name" value="TIPIN/Csm3/Swi3"/>
</dbReference>
<keyword evidence="12" id="KW-1185">Reference proteome</keyword>
<dbReference type="GO" id="GO:0043111">
    <property type="term" value="P:replication fork arrest"/>
    <property type="evidence" value="ECO:0007669"/>
    <property type="project" value="TreeGrafter"/>
</dbReference>
<dbReference type="KEGG" id="erc:Ecym_2288"/>
<evidence type="ECO:0000259" key="10">
    <source>
        <dbReference type="Pfam" id="PF07962"/>
    </source>
</evidence>
<keyword evidence="5" id="KW-0236">DNA replication inhibitor</keyword>
<evidence type="ECO:0000256" key="2">
    <source>
        <dbReference type="ARBA" id="ARBA00006075"/>
    </source>
</evidence>
<evidence type="ECO:0000256" key="3">
    <source>
        <dbReference type="ARBA" id="ARBA00011217"/>
    </source>
</evidence>
<feature type="compositionally biased region" description="Polar residues" evidence="9">
    <location>
        <begin position="203"/>
        <end position="223"/>
    </location>
</feature>
<evidence type="ECO:0000313" key="12">
    <source>
        <dbReference type="Proteomes" id="UP000006790"/>
    </source>
</evidence>
<protein>
    <recommendedName>
        <fullName evidence="8">Chromosome segregation in meiosis protein</fullName>
    </recommendedName>
</protein>
<dbReference type="eggNOG" id="KOG3004">
    <property type="taxonomic scope" value="Eukaryota"/>
</dbReference>
<evidence type="ECO:0000256" key="8">
    <source>
        <dbReference type="RuleBase" id="RU366049"/>
    </source>
</evidence>
<name>G8JPS6_ERECY</name>
<dbReference type="Pfam" id="PF07962">
    <property type="entry name" value="Swi3"/>
    <property type="match status" value="1"/>
</dbReference>
<organism evidence="11 12">
    <name type="scientific">Eremothecium cymbalariae (strain CBS 270.75 / DBVPG 7215 / KCTC 17166 / NRRL Y-17582)</name>
    <name type="common">Yeast</name>
    <dbReference type="NCBI Taxonomy" id="931890"/>
    <lineage>
        <taxon>Eukaryota</taxon>
        <taxon>Fungi</taxon>
        <taxon>Dikarya</taxon>
        <taxon>Ascomycota</taxon>
        <taxon>Saccharomycotina</taxon>
        <taxon>Saccharomycetes</taxon>
        <taxon>Saccharomycetales</taxon>
        <taxon>Saccharomycetaceae</taxon>
        <taxon>Eremothecium</taxon>
    </lineage>
</organism>